<dbReference type="AlphaFoldDB" id="A0A239ATP6"/>
<proteinExistence type="predicted"/>
<name>A0A239ATP6_9BACT</name>
<dbReference type="Proteomes" id="UP000198324">
    <property type="component" value="Unassembled WGS sequence"/>
</dbReference>
<dbReference type="EMBL" id="FZOC01000004">
    <property type="protein sequence ID" value="SNR98899.1"/>
    <property type="molecule type" value="Genomic_DNA"/>
</dbReference>
<accession>A0A239ATP6</accession>
<keyword evidence="2" id="KW-1185">Reference proteome</keyword>
<reference evidence="1 2" key="1">
    <citation type="submission" date="2017-06" db="EMBL/GenBank/DDBJ databases">
        <authorList>
            <person name="Kim H.J."/>
            <person name="Triplett B.A."/>
        </authorList>
    </citation>
    <scope>NUCLEOTIDE SEQUENCE [LARGE SCALE GENOMIC DNA]</scope>
    <source>
        <strain evidence="1 2">DSM 13116</strain>
    </source>
</reference>
<gene>
    <name evidence="1" type="ORF">SAMN04488503_2210</name>
</gene>
<sequence length="176" mass="19420">MGSITAHVIRRLGPLHFILGMLEAAESPVKDSGLTTEERARTEILRSRIGRCVLRAKGMEPAPGDAKEDRRVKRAILRMNDALWELWPENIDAREVVAAALSLVAAQQEELDRLWAEGHIRGPRAQAKRMEWNLLHGLLADLAEALDSELEGAPLDKGDHVGGRMAEALAGREVRA</sequence>
<evidence type="ECO:0000313" key="2">
    <source>
        <dbReference type="Proteomes" id="UP000198324"/>
    </source>
</evidence>
<dbReference type="RefSeq" id="WP_089274419.1">
    <property type="nucleotide sequence ID" value="NZ_FZOC01000004.1"/>
</dbReference>
<evidence type="ECO:0000313" key="1">
    <source>
        <dbReference type="EMBL" id="SNR98899.1"/>
    </source>
</evidence>
<organism evidence="1 2">
    <name type="scientific">Humidesulfovibrio mexicanus</name>
    <dbReference type="NCBI Taxonomy" id="147047"/>
    <lineage>
        <taxon>Bacteria</taxon>
        <taxon>Pseudomonadati</taxon>
        <taxon>Thermodesulfobacteriota</taxon>
        <taxon>Desulfovibrionia</taxon>
        <taxon>Desulfovibrionales</taxon>
        <taxon>Desulfovibrionaceae</taxon>
        <taxon>Humidesulfovibrio</taxon>
    </lineage>
</organism>
<protein>
    <submittedName>
        <fullName evidence="1">Uncharacterized protein</fullName>
    </submittedName>
</protein>